<keyword evidence="3" id="KW-1185">Reference proteome</keyword>
<dbReference type="Gene3D" id="3.30.70.1820">
    <property type="entry name" value="L1 transposable element, RRM domain"/>
    <property type="match status" value="1"/>
</dbReference>
<dbReference type="Proteomes" id="UP001295444">
    <property type="component" value="Chromosome 07"/>
</dbReference>
<gene>
    <name evidence="2" type="ORF">PECUL_23A059728</name>
</gene>
<evidence type="ECO:0000313" key="3">
    <source>
        <dbReference type="Proteomes" id="UP001295444"/>
    </source>
</evidence>
<dbReference type="EMBL" id="OW240918">
    <property type="protein sequence ID" value="CAH2305824.1"/>
    <property type="molecule type" value="Genomic_DNA"/>
</dbReference>
<accession>A0AAD1SM86</accession>
<sequence length="129" mass="15113">MEEKTDNISLQTQTNTERLKILEEKTENLLNKIGDLENRLQRNNLRIRGILVAAAKLEDYCEDFLEFLGLLPTKETNYIEKYHRVMKPKSVPEKVPRDVILCLHSFRFKTLVVRANAFKDLKDSSYSVK</sequence>
<proteinExistence type="predicted"/>
<evidence type="ECO:0000313" key="2">
    <source>
        <dbReference type="EMBL" id="CAH2305824.1"/>
    </source>
</evidence>
<feature type="coiled-coil region" evidence="1">
    <location>
        <begin position="19"/>
        <end position="46"/>
    </location>
</feature>
<evidence type="ECO:0000256" key="1">
    <source>
        <dbReference type="SAM" id="Coils"/>
    </source>
</evidence>
<dbReference type="AlphaFoldDB" id="A0AAD1SM86"/>
<name>A0AAD1SM86_PELCU</name>
<organism evidence="2 3">
    <name type="scientific">Pelobates cultripes</name>
    <name type="common">Western spadefoot toad</name>
    <dbReference type="NCBI Taxonomy" id="61616"/>
    <lineage>
        <taxon>Eukaryota</taxon>
        <taxon>Metazoa</taxon>
        <taxon>Chordata</taxon>
        <taxon>Craniata</taxon>
        <taxon>Vertebrata</taxon>
        <taxon>Euteleostomi</taxon>
        <taxon>Amphibia</taxon>
        <taxon>Batrachia</taxon>
        <taxon>Anura</taxon>
        <taxon>Pelobatoidea</taxon>
        <taxon>Pelobatidae</taxon>
        <taxon>Pelobates</taxon>
    </lineage>
</organism>
<reference evidence="2" key="1">
    <citation type="submission" date="2022-03" db="EMBL/GenBank/DDBJ databases">
        <authorList>
            <person name="Alioto T."/>
            <person name="Alioto T."/>
            <person name="Gomez Garrido J."/>
        </authorList>
    </citation>
    <scope>NUCLEOTIDE SEQUENCE</scope>
</reference>
<protein>
    <submittedName>
        <fullName evidence="2">Uncharacterized protein</fullName>
    </submittedName>
</protein>
<keyword evidence="1" id="KW-0175">Coiled coil</keyword>